<dbReference type="EMBL" id="JBBMEW010000020">
    <property type="protein sequence ID" value="MEQ2528597.1"/>
    <property type="molecule type" value="Genomic_DNA"/>
</dbReference>
<name>A0ACC6SET2_9BACI</name>
<comment type="caution">
    <text evidence="1">The sequence shown here is derived from an EMBL/GenBank/DDBJ whole genome shotgun (WGS) entry which is preliminary data.</text>
</comment>
<sequence>MKLKSIYFVLILAVAAFLGGCSSNASGENETEINKNEQLTVYTTIFPLENFASLIGGDKVNVKSVYPPNVDAHTFEPTTKTMVDIAGADLFIYTGAGVEGFADKAVEALKDENVEIIKAADGVELLKSSHDHEHEHAEGEEAHDHGHVEDEEAHDHEHAEGEETHDHEHTEGEEAHDHEHTEGEEAHDHEHTEGEEDHDHEHTEGGDGHNHGEYDPHVWLDPIRAIQLAENIKNALVELSPENKELFESNFEDLQKNLEGLDQEFADTVNQASTKEILVSHAAYGYWAERYGIEQLSISGLSPTQEPSQSQLKAIVEESKEHNLKYVIFDQNVTSKVAEIIQKEIGAEPQTLHNLESVTDEDIKNNQDYFTIMKKNIDTLRKVLNN</sequence>
<keyword evidence="2" id="KW-1185">Reference proteome</keyword>
<accession>A0ACC6SET2</accession>
<protein>
    <submittedName>
        <fullName evidence="1">Zinc ABC transporter substrate-binding protein</fullName>
    </submittedName>
</protein>
<evidence type="ECO:0000313" key="1">
    <source>
        <dbReference type="EMBL" id="MEQ2528597.1"/>
    </source>
</evidence>
<evidence type="ECO:0000313" key="2">
    <source>
        <dbReference type="Proteomes" id="UP001439875"/>
    </source>
</evidence>
<gene>
    <name evidence="1" type="ORF">WMO40_18085</name>
</gene>
<dbReference type="Proteomes" id="UP001439875">
    <property type="component" value="Unassembled WGS sequence"/>
</dbReference>
<proteinExistence type="predicted"/>
<organism evidence="1 2">
    <name type="scientific">Robertmurraya yapensis</name>
    <name type="common">ex Hitch et al 2024</name>
    <dbReference type="NCBI Taxonomy" id="3133160"/>
    <lineage>
        <taxon>Bacteria</taxon>
        <taxon>Bacillati</taxon>
        <taxon>Bacillota</taxon>
        <taxon>Bacilli</taxon>
        <taxon>Bacillales</taxon>
        <taxon>Bacillaceae</taxon>
        <taxon>Robertmurraya</taxon>
    </lineage>
</organism>
<reference evidence="1" key="1">
    <citation type="submission" date="2024-03" db="EMBL/GenBank/DDBJ databases">
        <title>Human intestinal bacterial collection.</title>
        <authorList>
            <person name="Pauvert C."/>
            <person name="Hitch T.C.A."/>
            <person name="Clavel T."/>
        </authorList>
    </citation>
    <scope>NUCLEOTIDE SEQUENCE</scope>
    <source>
        <strain evidence="1">CLA-AA-H227</strain>
    </source>
</reference>